<accession>A0AAE0UWV4</accession>
<evidence type="ECO:0000256" key="1">
    <source>
        <dbReference type="SAM" id="Phobius"/>
    </source>
</evidence>
<proteinExistence type="predicted"/>
<comment type="caution">
    <text evidence="2">The sequence shown here is derived from an EMBL/GenBank/DDBJ whole genome shotgun (WGS) entry which is preliminary data.</text>
</comment>
<organism evidence="2 3">
    <name type="scientific">Hemibagrus guttatus</name>
    <dbReference type="NCBI Taxonomy" id="175788"/>
    <lineage>
        <taxon>Eukaryota</taxon>
        <taxon>Metazoa</taxon>
        <taxon>Chordata</taxon>
        <taxon>Craniata</taxon>
        <taxon>Vertebrata</taxon>
        <taxon>Euteleostomi</taxon>
        <taxon>Actinopterygii</taxon>
        <taxon>Neopterygii</taxon>
        <taxon>Teleostei</taxon>
        <taxon>Ostariophysi</taxon>
        <taxon>Siluriformes</taxon>
        <taxon>Bagridae</taxon>
        <taxon>Hemibagrus</taxon>
    </lineage>
</organism>
<name>A0AAE0UWV4_9TELE</name>
<feature type="transmembrane region" description="Helical" evidence="1">
    <location>
        <begin position="43"/>
        <end position="65"/>
    </location>
</feature>
<reference evidence="2" key="1">
    <citation type="submission" date="2023-06" db="EMBL/GenBank/DDBJ databases">
        <title>Male Hemibagrus guttatus genome.</title>
        <authorList>
            <person name="Bian C."/>
        </authorList>
    </citation>
    <scope>NUCLEOTIDE SEQUENCE</scope>
    <source>
        <strain evidence="2">Male_cb2023</strain>
        <tissue evidence="2">Muscle</tissue>
    </source>
</reference>
<protein>
    <submittedName>
        <fullName evidence="2">Uncharacterized protein</fullName>
    </submittedName>
</protein>
<sequence>MLEMTKRGSFFLFDCFVFFLKIGPFCSIEENSSQETFLDVYRFLLPICKYCLNVFVTDVFVPFIISLELILQKVLTLTLCSLFISL</sequence>
<keyword evidence="1" id="KW-1133">Transmembrane helix</keyword>
<dbReference type="Proteomes" id="UP001274896">
    <property type="component" value="Unassembled WGS sequence"/>
</dbReference>
<evidence type="ECO:0000313" key="2">
    <source>
        <dbReference type="EMBL" id="KAK3520729.1"/>
    </source>
</evidence>
<keyword evidence="1" id="KW-0472">Membrane</keyword>
<keyword evidence="3" id="KW-1185">Reference proteome</keyword>
<gene>
    <name evidence="2" type="ORF">QTP70_031450</name>
</gene>
<dbReference type="EMBL" id="JAUCMX010000016">
    <property type="protein sequence ID" value="KAK3520729.1"/>
    <property type="molecule type" value="Genomic_DNA"/>
</dbReference>
<dbReference type="AlphaFoldDB" id="A0AAE0UWV4"/>
<keyword evidence="1" id="KW-0812">Transmembrane</keyword>
<evidence type="ECO:0000313" key="3">
    <source>
        <dbReference type="Proteomes" id="UP001274896"/>
    </source>
</evidence>